<dbReference type="Gene3D" id="3.30.2260.10">
    <property type="entry name" value="Enhancer of rudimentary"/>
    <property type="match status" value="1"/>
</dbReference>
<comment type="caution">
    <text evidence="3">The sequence shown here is derived from an EMBL/GenBank/DDBJ whole genome shotgun (WGS) entry which is preliminary data.</text>
</comment>
<keyword evidence="2" id="KW-0472">Membrane</keyword>
<dbReference type="Proteomes" id="UP001140206">
    <property type="component" value="Chromosome 2"/>
</dbReference>
<dbReference type="SUPFAM" id="SSF143875">
    <property type="entry name" value="ERH-like"/>
    <property type="match status" value="1"/>
</dbReference>
<protein>
    <recommendedName>
        <fullName evidence="5">Enhancer of rudimentary homolog</fullName>
    </recommendedName>
</protein>
<name>A0AAV8FZW4_9POAL</name>
<dbReference type="InterPro" id="IPR000781">
    <property type="entry name" value="ERH"/>
</dbReference>
<evidence type="ECO:0000313" key="3">
    <source>
        <dbReference type="EMBL" id="KAJ4798994.1"/>
    </source>
</evidence>
<dbReference type="EMBL" id="JAMFTS010000002">
    <property type="protein sequence ID" value="KAJ4798994.1"/>
    <property type="molecule type" value="Genomic_DNA"/>
</dbReference>
<sequence length="103" mass="11895">MASSGMTNRHTIILMQTTQYRASRTFQDYDSISRAMDGICNFYERKLREIDPTNQHITYDISDLYNFIDGLADLSALVYATLSPLLFISVLMVPLHRKHFINS</sequence>
<dbReference type="PROSITE" id="PS01290">
    <property type="entry name" value="ER"/>
    <property type="match status" value="1"/>
</dbReference>
<keyword evidence="2" id="KW-1133">Transmembrane helix</keyword>
<organism evidence="3 4">
    <name type="scientific">Rhynchospora pubera</name>
    <dbReference type="NCBI Taxonomy" id="906938"/>
    <lineage>
        <taxon>Eukaryota</taxon>
        <taxon>Viridiplantae</taxon>
        <taxon>Streptophyta</taxon>
        <taxon>Embryophyta</taxon>
        <taxon>Tracheophyta</taxon>
        <taxon>Spermatophyta</taxon>
        <taxon>Magnoliopsida</taxon>
        <taxon>Liliopsida</taxon>
        <taxon>Poales</taxon>
        <taxon>Cyperaceae</taxon>
        <taxon>Cyperoideae</taxon>
        <taxon>Rhynchosporeae</taxon>
        <taxon>Rhynchospora</taxon>
    </lineage>
</organism>
<keyword evidence="2" id="KW-0812">Transmembrane</keyword>
<evidence type="ECO:0000313" key="4">
    <source>
        <dbReference type="Proteomes" id="UP001140206"/>
    </source>
</evidence>
<evidence type="ECO:0000256" key="1">
    <source>
        <dbReference type="ARBA" id="ARBA00007491"/>
    </source>
</evidence>
<feature type="transmembrane region" description="Helical" evidence="2">
    <location>
        <begin position="76"/>
        <end position="95"/>
    </location>
</feature>
<dbReference type="AlphaFoldDB" id="A0AAV8FZW4"/>
<reference evidence="3" key="1">
    <citation type="submission" date="2022-08" db="EMBL/GenBank/DDBJ databases">
        <authorList>
            <person name="Marques A."/>
        </authorList>
    </citation>
    <scope>NUCLEOTIDE SEQUENCE</scope>
    <source>
        <strain evidence="3">RhyPub2mFocal</strain>
        <tissue evidence="3">Leaves</tissue>
    </source>
</reference>
<accession>A0AAV8FZW4</accession>
<comment type="similarity">
    <text evidence="1">Belongs to the E(R) family.</text>
</comment>
<dbReference type="PANTHER" id="PTHR12373:SF0">
    <property type="entry name" value="ENHANCER OF RUDIMENTARY HOMOLOG"/>
    <property type="match status" value="1"/>
</dbReference>
<dbReference type="Pfam" id="PF01133">
    <property type="entry name" value="ER"/>
    <property type="match status" value="1"/>
</dbReference>
<gene>
    <name evidence="3" type="ORF">LUZ62_050240</name>
</gene>
<proteinExistence type="inferred from homology"/>
<dbReference type="InterPro" id="IPR035912">
    <property type="entry name" value="EHR_sf"/>
</dbReference>
<evidence type="ECO:0000256" key="2">
    <source>
        <dbReference type="SAM" id="Phobius"/>
    </source>
</evidence>
<keyword evidence="4" id="KW-1185">Reference proteome</keyword>
<dbReference type="PANTHER" id="PTHR12373">
    <property type="entry name" value="ENHANCER OF RUDIMENTARY ERH"/>
    <property type="match status" value="1"/>
</dbReference>
<evidence type="ECO:0008006" key="5">
    <source>
        <dbReference type="Google" id="ProtNLM"/>
    </source>
</evidence>